<dbReference type="AlphaFoldDB" id="A0A1J5RCV5"/>
<dbReference type="EMBL" id="MLJW01000197">
    <property type="protein sequence ID" value="OIQ93926.1"/>
    <property type="molecule type" value="Genomic_DNA"/>
</dbReference>
<gene>
    <name evidence="1" type="ORF">GALL_241140</name>
</gene>
<comment type="caution">
    <text evidence="1">The sequence shown here is derived from an EMBL/GenBank/DDBJ whole genome shotgun (WGS) entry which is preliminary data.</text>
</comment>
<sequence length="125" mass="13691">MLLDELSGFGQSFDDVVLVFDVHHVAAFDAAHGVAGQHEPSSRAVWSEWGACFVACGCEQPNKLTAFHDALRQALKADARRPKHERRTAKALYAEIRRAGYVGGYTSSIEQENRERDSVAIGSCA</sequence>
<reference evidence="1" key="1">
    <citation type="submission" date="2016-10" db="EMBL/GenBank/DDBJ databases">
        <title>Sequence of Gallionella enrichment culture.</title>
        <authorList>
            <person name="Poehlein A."/>
            <person name="Muehling M."/>
            <person name="Daniel R."/>
        </authorList>
    </citation>
    <scope>NUCLEOTIDE SEQUENCE</scope>
</reference>
<name>A0A1J5RCV5_9ZZZZ</name>
<proteinExistence type="predicted"/>
<accession>A0A1J5RCV5</accession>
<organism evidence="1">
    <name type="scientific">mine drainage metagenome</name>
    <dbReference type="NCBI Taxonomy" id="410659"/>
    <lineage>
        <taxon>unclassified sequences</taxon>
        <taxon>metagenomes</taxon>
        <taxon>ecological metagenomes</taxon>
    </lineage>
</organism>
<evidence type="ECO:0000313" key="1">
    <source>
        <dbReference type="EMBL" id="OIQ93926.1"/>
    </source>
</evidence>
<protein>
    <submittedName>
        <fullName evidence="1">Uncharacterized protein</fullName>
    </submittedName>
</protein>